<sequence length="451" mass="49232">MTVTAIRPDAPVPDQALGHFSAGFNAQAPAAFAGLERLRQRGRAAFEAVGLPTRRVEAWKYTDVRAIARTDFALSDQGGHATPRGAELALELDAYRMVFVDGVFDAERSALSGLPAGVGVAPLSRYLSRGELPSGLASMVDERASAFTALNLAFTGEGAVIEVGRGVELDRPVYLLFVSTAAERAVMSHPRVILRLDDNARATVLEHFVGESGAANLTNLVGEAFLAPGSRLDHYKLNEASEREFHFANFKIDQARDSHFSSHSLNLGGALTRNDLDAELNGEGAQTDFWGLFFAQGRQHVDNHTVVNHNVVRTYSNENYKGILNDRARGVFNGRVYIKRDAQQVRGYQNNANLLLSDRAEIDTKPELEIYADDVLCSHGATTGQLDENAVFALRARGIDQHTARALLTLAFAGEILESTKLPEIAHRVERRVAGMLPERFNLEGLIELGE</sequence>
<evidence type="ECO:0000259" key="2">
    <source>
        <dbReference type="Pfam" id="PF01458"/>
    </source>
</evidence>
<dbReference type="STRING" id="376489.A5892_08150"/>
<evidence type="ECO:0000259" key="3">
    <source>
        <dbReference type="Pfam" id="PF19295"/>
    </source>
</evidence>
<name>A0A172YDU4_9GAMM</name>
<dbReference type="PANTHER" id="PTHR43575:SF1">
    <property type="entry name" value="PROTEIN ABCI7, CHLOROPLASTIC"/>
    <property type="match status" value="1"/>
</dbReference>
<dbReference type="Proteomes" id="UP000077875">
    <property type="component" value="Chromosome"/>
</dbReference>
<dbReference type="InterPro" id="IPR037284">
    <property type="entry name" value="SUF_FeS_clus_asmbl_SufBD_sf"/>
</dbReference>
<dbReference type="NCBIfam" id="TIGR01981">
    <property type="entry name" value="sufD"/>
    <property type="match status" value="1"/>
</dbReference>
<evidence type="ECO:0000313" key="5">
    <source>
        <dbReference type="Proteomes" id="UP000077875"/>
    </source>
</evidence>
<dbReference type="PANTHER" id="PTHR43575">
    <property type="entry name" value="PROTEIN ABCI7, CHLOROPLASTIC"/>
    <property type="match status" value="1"/>
</dbReference>
<organism evidence="4 5">
    <name type="scientific">Halotalea alkalilenta</name>
    <dbReference type="NCBI Taxonomy" id="376489"/>
    <lineage>
        <taxon>Bacteria</taxon>
        <taxon>Pseudomonadati</taxon>
        <taxon>Pseudomonadota</taxon>
        <taxon>Gammaproteobacteria</taxon>
        <taxon>Oceanospirillales</taxon>
        <taxon>Halomonadaceae</taxon>
        <taxon>Halotalea</taxon>
    </lineage>
</organism>
<feature type="domain" description="SUF system FeS cluster assembly SufBD core" evidence="2">
    <location>
        <begin position="181"/>
        <end position="412"/>
    </location>
</feature>
<protein>
    <submittedName>
        <fullName evidence="4">Fe-S cluster assembly protein SufD</fullName>
    </submittedName>
</protein>
<dbReference type="InterPro" id="IPR011542">
    <property type="entry name" value="SUF_FeS_clus_asmbl_SufD"/>
</dbReference>
<dbReference type="GO" id="GO:0016226">
    <property type="term" value="P:iron-sulfur cluster assembly"/>
    <property type="evidence" value="ECO:0007669"/>
    <property type="project" value="InterPro"/>
</dbReference>
<evidence type="ECO:0000313" key="4">
    <source>
        <dbReference type="EMBL" id="ANF57440.1"/>
    </source>
</evidence>
<dbReference type="KEGG" id="haa:A5892_08150"/>
<dbReference type="Pfam" id="PF01458">
    <property type="entry name" value="SUFBD_core"/>
    <property type="match status" value="1"/>
</dbReference>
<dbReference type="InterPro" id="IPR000825">
    <property type="entry name" value="SUF_FeS_clus_asmbl_SufBD_core"/>
</dbReference>
<accession>A0A172YDU4</accession>
<comment type="similarity">
    <text evidence="1">Belongs to the iron-sulfur cluster assembly SufBD family.</text>
</comment>
<keyword evidence="5" id="KW-1185">Reference proteome</keyword>
<gene>
    <name evidence="4" type="ORF">A5892_08150</name>
</gene>
<dbReference type="Pfam" id="PF19295">
    <property type="entry name" value="SufBD_N"/>
    <property type="match status" value="1"/>
</dbReference>
<dbReference type="InterPro" id="IPR055346">
    <property type="entry name" value="Fe-S_cluster_assembly_SufBD"/>
</dbReference>
<dbReference type="RefSeq" id="WP_064122390.1">
    <property type="nucleotide sequence ID" value="NZ_CP015243.1"/>
</dbReference>
<feature type="domain" description="SUF system FeS cluster assembly SufBD N-terminal" evidence="3">
    <location>
        <begin position="32"/>
        <end position="173"/>
    </location>
</feature>
<proteinExistence type="inferred from homology"/>
<dbReference type="EMBL" id="CP015243">
    <property type="protein sequence ID" value="ANF57440.1"/>
    <property type="molecule type" value="Genomic_DNA"/>
</dbReference>
<evidence type="ECO:0000256" key="1">
    <source>
        <dbReference type="ARBA" id="ARBA00043967"/>
    </source>
</evidence>
<dbReference type="InterPro" id="IPR045595">
    <property type="entry name" value="SufBD_N"/>
</dbReference>
<reference evidence="4 5" key="1">
    <citation type="submission" date="2016-04" db="EMBL/GenBank/DDBJ databases">
        <title>Complete Genome Sequence of Halotalea alkalilenta IHB B 13600.</title>
        <authorList>
            <person name="Swarnkar M.K."/>
            <person name="Sharma A."/>
            <person name="Kaushal K."/>
            <person name="Soni R."/>
            <person name="Rana S."/>
            <person name="Singh A.K."/>
            <person name="Gulati A."/>
        </authorList>
    </citation>
    <scope>NUCLEOTIDE SEQUENCE [LARGE SCALE GENOMIC DNA]</scope>
    <source>
        <strain evidence="4 5">IHB B 13600</strain>
    </source>
</reference>
<dbReference type="AlphaFoldDB" id="A0A172YDU4"/>
<dbReference type="SUPFAM" id="SSF101960">
    <property type="entry name" value="Stabilizer of iron transporter SufD"/>
    <property type="match status" value="1"/>
</dbReference>